<reference evidence="2" key="1">
    <citation type="submission" date="2023-07" db="EMBL/GenBank/DDBJ databases">
        <title>Chromosome-level genome assembly of Artemia franciscana.</title>
        <authorList>
            <person name="Jo E."/>
        </authorList>
    </citation>
    <scope>NUCLEOTIDE SEQUENCE</scope>
    <source>
        <tissue evidence="2">Whole body</tissue>
    </source>
</reference>
<feature type="region of interest" description="Disordered" evidence="1">
    <location>
        <begin position="91"/>
        <end position="111"/>
    </location>
</feature>
<name>A0AA88H5M8_ARTSF</name>
<comment type="caution">
    <text evidence="2">The sequence shown here is derived from an EMBL/GenBank/DDBJ whole genome shotgun (WGS) entry which is preliminary data.</text>
</comment>
<dbReference type="EMBL" id="JAVRJZ010000583">
    <property type="protein sequence ID" value="KAK2702213.1"/>
    <property type="molecule type" value="Genomic_DNA"/>
</dbReference>
<evidence type="ECO:0000256" key="1">
    <source>
        <dbReference type="SAM" id="MobiDB-lite"/>
    </source>
</evidence>
<evidence type="ECO:0000313" key="2">
    <source>
        <dbReference type="EMBL" id="KAK2702213.1"/>
    </source>
</evidence>
<organism evidence="2 3">
    <name type="scientific">Artemia franciscana</name>
    <name type="common">Brine shrimp</name>
    <name type="synonym">Artemia sanfranciscana</name>
    <dbReference type="NCBI Taxonomy" id="6661"/>
    <lineage>
        <taxon>Eukaryota</taxon>
        <taxon>Metazoa</taxon>
        <taxon>Ecdysozoa</taxon>
        <taxon>Arthropoda</taxon>
        <taxon>Crustacea</taxon>
        <taxon>Branchiopoda</taxon>
        <taxon>Anostraca</taxon>
        <taxon>Artemiidae</taxon>
        <taxon>Artemia</taxon>
    </lineage>
</organism>
<accession>A0AA88H5M8</accession>
<protein>
    <submittedName>
        <fullName evidence="2">Uncharacterized protein</fullName>
    </submittedName>
</protein>
<gene>
    <name evidence="2" type="ORF">QYM36_019174</name>
</gene>
<dbReference type="Proteomes" id="UP001187531">
    <property type="component" value="Unassembled WGS sequence"/>
</dbReference>
<sequence length="615" mass="69085">MYTTISFLCECLEILCQKFIDLYLPEMAAVRPYKLIPLETAIQPRQRFEYEMADFLNNDSISDSEKLLLFQSAMSRLQKYRSDMTKPIKVDVVSKPSLPSEPQPSGPLVSRRDPTAVNQNLGPCAAPLNQNHGPGVAEPFSPQASTQEYEGLFEKFPVSYRQSAQLLYHHLHELDGFEIERGFNNIKIHDKLYNATDLLTDLISNRKSRYAIDSNIINFLADSNIPLSLIRNKGILKDVQNLRRISSEQVTESDGSFASVNSTVLESPGQSPIKSRQRFKTDCFVKTIQNGGGMDYYQGKAAPMVGYGAFSQFFGKMMQFAIPLLRKFVVPVASDVVGNTITDFEKGQDFGSSLKRNIQNKVRDITESMKQRGSGISRPRKRKLISLHRSKYKKSRGSNYGFYTKEDGTLDPKLAVLATETLHLAARPSHHFFQLNQFIPPGLKIDIKFSPSLPRLVFRKLEKAAPDVKLTISEAVLHIRKVKIVSSLALAVEKIKASGSNLKIMIPKLMPTARIIPTGSLSFAESSLTTYGHLPSKVILGLVKTSNQLGSYESSPFKFELFHLSSLHLKVNGQPIYSLNFSDQSYRLLYEMSMRTLGGDETIFENGLSYEKMDT</sequence>
<dbReference type="AlphaFoldDB" id="A0AA88H5M8"/>
<evidence type="ECO:0000313" key="3">
    <source>
        <dbReference type="Proteomes" id="UP001187531"/>
    </source>
</evidence>
<keyword evidence="3" id="KW-1185">Reference proteome</keyword>
<proteinExistence type="predicted"/>